<evidence type="ECO:0000256" key="2">
    <source>
        <dbReference type="SAM" id="SignalP"/>
    </source>
</evidence>
<name>A0A238VUQ5_9RHOB</name>
<keyword evidence="5" id="KW-1185">Reference proteome</keyword>
<dbReference type="AlphaFoldDB" id="A0A238VUQ5"/>
<evidence type="ECO:0000259" key="3">
    <source>
        <dbReference type="Pfam" id="PF03372"/>
    </source>
</evidence>
<organism evidence="4 5">
    <name type="scientific">Puniceibacterium sediminis</name>
    <dbReference type="NCBI Taxonomy" id="1608407"/>
    <lineage>
        <taxon>Bacteria</taxon>
        <taxon>Pseudomonadati</taxon>
        <taxon>Pseudomonadota</taxon>
        <taxon>Alphaproteobacteria</taxon>
        <taxon>Rhodobacterales</taxon>
        <taxon>Paracoccaceae</taxon>
        <taxon>Puniceibacterium</taxon>
    </lineage>
</organism>
<accession>A0A238VUQ5</accession>
<feature type="region of interest" description="Disordered" evidence="1">
    <location>
        <begin position="96"/>
        <end position="118"/>
    </location>
</feature>
<feature type="domain" description="Endonuclease/exonuclease/phosphatase" evidence="3">
    <location>
        <begin position="57"/>
        <end position="317"/>
    </location>
</feature>
<proteinExistence type="predicted"/>
<dbReference type="RefSeq" id="WP_245840730.1">
    <property type="nucleotide sequence ID" value="NZ_FZNN01000003.1"/>
</dbReference>
<dbReference type="Pfam" id="PF03372">
    <property type="entry name" value="Exo_endo_phos"/>
    <property type="match status" value="1"/>
</dbReference>
<dbReference type="Proteomes" id="UP000198417">
    <property type="component" value="Unassembled WGS sequence"/>
</dbReference>
<dbReference type="SUPFAM" id="SSF56219">
    <property type="entry name" value="DNase I-like"/>
    <property type="match status" value="1"/>
</dbReference>
<dbReference type="Gene3D" id="3.60.10.10">
    <property type="entry name" value="Endonuclease/exonuclease/phosphatase"/>
    <property type="match status" value="1"/>
</dbReference>
<dbReference type="EMBL" id="FZNN01000003">
    <property type="protein sequence ID" value="SNR37887.1"/>
    <property type="molecule type" value="Genomic_DNA"/>
</dbReference>
<evidence type="ECO:0000256" key="1">
    <source>
        <dbReference type="SAM" id="MobiDB-lite"/>
    </source>
</evidence>
<dbReference type="InterPro" id="IPR036691">
    <property type="entry name" value="Endo/exonu/phosph_ase_sf"/>
</dbReference>
<dbReference type="InterPro" id="IPR005135">
    <property type="entry name" value="Endo/exonuclease/phosphatase"/>
</dbReference>
<evidence type="ECO:0000313" key="4">
    <source>
        <dbReference type="EMBL" id="SNR37887.1"/>
    </source>
</evidence>
<evidence type="ECO:0000313" key="5">
    <source>
        <dbReference type="Proteomes" id="UP000198417"/>
    </source>
</evidence>
<feature type="chain" id="PRO_5012421278" description="Endonuclease/exonuclease/phosphatase domain-containing protein" evidence="2">
    <location>
        <begin position="22"/>
        <end position="329"/>
    </location>
</feature>
<reference evidence="4 5" key="1">
    <citation type="submission" date="2017-06" db="EMBL/GenBank/DDBJ databases">
        <authorList>
            <person name="Kim H.J."/>
            <person name="Triplett B.A."/>
        </authorList>
    </citation>
    <scope>NUCLEOTIDE SEQUENCE [LARGE SCALE GENOMIC DNA]</scope>
    <source>
        <strain evidence="4 5">DSM 29052</strain>
    </source>
</reference>
<dbReference type="GO" id="GO:0003824">
    <property type="term" value="F:catalytic activity"/>
    <property type="evidence" value="ECO:0007669"/>
    <property type="project" value="InterPro"/>
</dbReference>
<gene>
    <name evidence="4" type="ORF">SAMN06265370_103173</name>
</gene>
<feature type="signal peptide" evidence="2">
    <location>
        <begin position="1"/>
        <end position="21"/>
    </location>
</feature>
<keyword evidence="2" id="KW-0732">Signal</keyword>
<protein>
    <recommendedName>
        <fullName evidence="3">Endonuclease/exonuclease/phosphatase domain-containing protein</fullName>
    </recommendedName>
</protein>
<sequence>MLTFAPLLLTLSLLFPTPTGADTLRVATWHANLSRKGPGLLLRDVSAGKDAEIPAILQGLALLDADVLLLSDIDYDLDLQALTALRDRLAQDGPAYPHLFARRPNTGRPTGLDLDGDGRLGGPRDAQGFGYFNGQGGLAILSRLPIDADGVTDLSDLLWRDLPGSQMAADDPGAEIQRLSTTAHWDVPVILRQGKRLNLLVYHATPPVFDGPEDRNGRRNADELRLWQHYLDGALAQTPPKGSFILLGNANLDPLRGDGLHHVMQAFLNDPRLRDPAPDTITANWPAPGPGPMRVSYALPSADLRVINAGQGDPVGPHRPIWIDIEITP</sequence>